<dbReference type="Pfam" id="PF12019">
    <property type="entry name" value="GspH"/>
    <property type="match status" value="1"/>
</dbReference>
<dbReference type="Gene3D" id="3.55.40.10">
    <property type="entry name" value="minor pseudopilin epsh domain"/>
    <property type="match status" value="1"/>
</dbReference>
<keyword evidence="6 12" id="KW-0812">Transmembrane</keyword>
<feature type="region of interest" description="Disordered" evidence="11">
    <location>
        <begin position="189"/>
        <end position="209"/>
    </location>
</feature>
<dbReference type="SUPFAM" id="SSF54523">
    <property type="entry name" value="Pili subunits"/>
    <property type="match status" value="1"/>
</dbReference>
<dbReference type="STRING" id="1458425.SRAA_1534"/>
<dbReference type="GO" id="GO:0005886">
    <property type="term" value="C:plasma membrane"/>
    <property type="evidence" value="ECO:0007669"/>
    <property type="project" value="UniProtKB-SubCell"/>
</dbReference>
<comment type="similarity">
    <text evidence="9">Belongs to the GSP H family.</text>
</comment>
<accession>A0A060NPG3</accession>
<keyword evidence="5" id="KW-0997">Cell inner membrane</keyword>
<proteinExistence type="inferred from homology"/>
<evidence type="ECO:0000256" key="1">
    <source>
        <dbReference type="ARBA" id="ARBA00004377"/>
    </source>
</evidence>
<keyword evidence="4" id="KW-0488">Methylation</keyword>
<dbReference type="EMBL" id="AP014568">
    <property type="protein sequence ID" value="BAO81388.1"/>
    <property type="molecule type" value="Genomic_DNA"/>
</dbReference>
<reference evidence="14 15" key="1">
    <citation type="journal article" date="2014" name="Nat. Commun.">
        <title>Physiological and genomic features of highly alkaliphilic hydrogen-utilizing Betaproteobacteria from a continental serpentinizing site.</title>
        <authorList>
            <person name="Suzuki S."/>
            <person name="Kuenen J.G."/>
            <person name="Schipper K."/>
            <person name="van der Velde S."/>
            <person name="Ishii S."/>
            <person name="Wu A."/>
            <person name="Sorokin D.Y."/>
            <person name="Tenney A."/>
            <person name="Meng X.Y."/>
            <person name="Morrill P.L."/>
            <person name="Kamagata Y."/>
            <person name="Muyzer G."/>
            <person name="Nealson K.H."/>
        </authorList>
    </citation>
    <scope>NUCLEOTIDE SEQUENCE [LARGE SCALE GENOMIC DNA]</scope>
    <source>
        <strain evidence="14 15">A1</strain>
    </source>
</reference>
<dbReference type="HOGENOM" id="CLU_084761_1_1_4"/>
<evidence type="ECO:0000256" key="4">
    <source>
        <dbReference type="ARBA" id="ARBA00022481"/>
    </source>
</evidence>
<organism evidence="14 15">
    <name type="scientific">Serpentinimonas raichei</name>
    <dbReference type="NCBI Taxonomy" id="1458425"/>
    <lineage>
        <taxon>Bacteria</taxon>
        <taxon>Pseudomonadati</taxon>
        <taxon>Pseudomonadota</taxon>
        <taxon>Betaproteobacteria</taxon>
        <taxon>Burkholderiales</taxon>
        <taxon>Comamonadaceae</taxon>
        <taxon>Serpentinimonas</taxon>
    </lineage>
</organism>
<evidence type="ECO:0000256" key="7">
    <source>
        <dbReference type="ARBA" id="ARBA00022989"/>
    </source>
</evidence>
<evidence type="ECO:0000256" key="9">
    <source>
        <dbReference type="ARBA" id="ARBA00025772"/>
    </source>
</evidence>
<dbReference type="InterPro" id="IPR012902">
    <property type="entry name" value="N_methyl_site"/>
</dbReference>
<keyword evidence="8 12" id="KW-0472">Membrane</keyword>
<feature type="transmembrane region" description="Helical" evidence="12">
    <location>
        <begin position="12"/>
        <end position="31"/>
    </location>
</feature>
<keyword evidence="3" id="KW-1003">Cell membrane</keyword>
<evidence type="ECO:0000256" key="12">
    <source>
        <dbReference type="SAM" id="Phobius"/>
    </source>
</evidence>
<feature type="domain" description="General secretion pathway GspH" evidence="13">
    <location>
        <begin position="46"/>
        <end position="180"/>
    </location>
</feature>
<evidence type="ECO:0000256" key="5">
    <source>
        <dbReference type="ARBA" id="ARBA00022519"/>
    </source>
</evidence>
<dbReference type="KEGG" id="cbaa:SRAA_1534"/>
<feature type="compositionally biased region" description="Basic and acidic residues" evidence="11">
    <location>
        <begin position="189"/>
        <end position="202"/>
    </location>
</feature>
<gene>
    <name evidence="14" type="ORF">SRAA_1534</name>
</gene>
<name>A0A060NPG3_9BURK</name>
<dbReference type="InterPro" id="IPR045584">
    <property type="entry name" value="Pilin-like"/>
</dbReference>
<evidence type="ECO:0000313" key="15">
    <source>
        <dbReference type="Proteomes" id="UP000067461"/>
    </source>
</evidence>
<keyword evidence="7 12" id="KW-1133">Transmembrane helix</keyword>
<evidence type="ECO:0000256" key="10">
    <source>
        <dbReference type="ARBA" id="ARBA00030775"/>
    </source>
</evidence>
<dbReference type="InterPro" id="IPR022346">
    <property type="entry name" value="T2SS_GspH"/>
</dbReference>
<dbReference type="GO" id="GO:0015628">
    <property type="term" value="P:protein secretion by the type II secretion system"/>
    <property type="evidence" value="ECO:0007669"/>
    <property type="project" value="InterPro"/>
</dbReference>
<sequence length="209" mass="22682">MARLRRRVRGVTLIEVMVVVGIVAILAMMAAPNFRAMIERNQINSATNELMMGLQLARSEAIRLNSTVTLCRRAVPINPNDAPSCANPLDNPQGWQNGWIVFHDRDGDGSVTPAQAGPPAVAADAVLRSWGALGPRLTLRGSADVAQRVSINARGQARDTGHLIVCNNNRLEQARAIIVTLSRPRLATDSHADRIPDDDNRDNLLTCTP</sequence>
<evidence type="ECO:0000259" key="13">
    <source>
        <dbReference type="Pfam" id="PF12019"/>
    </source>
</evidence>
<protein>
    <recommendedName>
        <fullName evidence="2">Type II secretion system protein H</fullName>
    </recommendedName>
    <alternativeName>
        <fullName evidence="10">General secretion pathway protein H</fullName>
    </alternativeName>
</protein>
<evidence type="ECO:0000256" key="8">
    <source>
        <dbReference type="ARBA" id="ARBA00023136"/>
    </source>
</evidence>
<evidence type="ECO:0000256" key="2">
    <source>
        <dbReference type="ARBA" id="ARBA00021549"/>
    </source>
</evidence>
<comment type="subcellular location">
    <subcellularLocation>
        <location evidence="1">Cell inner membrane</location>
        <topology evidence="1">Single-pass membrane protein</topology>
    </subcellularLocation>
</comment>
<dbReference type="Proteomes" id="UP000067461">
    <property type="component" value="Chromosome"/>
</dbReference>
<evidence type="ECO:0000256" key="11">
    <source>
        <dbReference type="SAM" id="MobiDB-lite"/>
    </source>
</evidence>
<keyword evidence="15" id="KW-1185">Reference proteome</keyword>
<dbReference type="PROSITE" id="PS00409">
    <property type="entry name" value="PROKAR_NTER_METHYL"/>
    <property type="match status" value="1"/>
</dbReference>
<dbReference type="Pfam" id="PF07963">
    <property type="entry name" value="N_methyl"/>
    <property type="match status" value="1"/>
</dbReference>
<evidence type="ECO:0000313" key="14">
    <source>
        <dbReference type="EMBL" id="BAO81388.1"/>
    </source>
</evidence>
<dbReference type="GO" id="GO:0015627">
    <property type="term" value="C:type II protein secretion system complex"/>
    <property type="evidence" value="ECO:0007669"/>
    <property type="project" value="InterPro"/>
</dbReference>
<dbReference type="NCBIfam" id="TIGR02532">
    <property type="entry name" value="IV_pilin_GFxxxE"/>
    <property type="match status" value="1"/>
</dbReference>
<evidence type="ECO:0000256" key="3">
    <source>
        <dbReference type="ARBA" id="ARBA00022475"/>
    </source>
</evidence>
<evidence type="ECO:0000256" key="6">
    <source>
        <dbReference type="ARBA" id="ARBA00022692"/>
    </source>
</evidence>
<dbReference type="AlphaFoldDB" id="A0A060NPG3"/>